<evidence type="ECO:0000313" key="1">
    <source>
        <dbReference type="EMBL" id="MQM16978.1"/>
    </source>
</evidence>
<accession>A0A843XC65</accession>
<gene>
    <name evidence="1" type="ORF">Taro_049944</name>
</gene>
<sequence>MLCHLLQSAVGDRGVLYDGGLGQMVKQLGGTAFVTMWNLVATTVINLVSICNHLEPRRHHLVSICNRVEPRFTSLRMPEDQLIIGDDAVYGEEA</sequence>
<dbReference type="AlphaFoldDB" id="A0A843XC65"/>
<comment type="caution">
    <text evidence="1">The sequence shown here is derived from an EMBL/GenBank/DDBJ whole genome shotgun (WGS) entry which is preliminary data.</text>
</comment>
<proteinExistence type="predicted"/>
<dbReference type="OrthoDB" id="534912at2759"/>
<keyword evidence="2" id="KW-1185">Reference proteome</keyword>
<protein>
    <submittedName>
        <fullName evidence="1">Uncharacterized protein</fullName>
    </submittedName>
</protein>
<evidence type="ECO:0000313" key="2">
    <source>
        <dbReference type="Proteomes" id="UP000652761"/>
    </source>
</evidence>
<organism evidence="1 2">
    <name type="scientific">Colocasia esculenta</name>
    <name type="common">Wild taro</name>
    <name type="synonym">Arum esculentum</name>
    <dbReference type="NCBI Taxonomy" id="4460"/>
    <lineage>
        <taxon>Eukaryota</taxon>
        <taxon>Viridiplantae</taxon>
        <taxon>Streptophyta</taxon>
        <taxon>Embryophyta</taxon>
        <taxon>Tracheophyta</taxon>
        <taxon>Spermatophyta</taxon>
        <taxon>Magnoliopsida</taxon>
        <taxon>Liliopsida</taxon>
        <taxon>Araceae</taxon>
        <taxon>Aroideae</taxon>
        <taxon>Colocasieae</taxon>
        <taxon>Colocasia</taxon>
    </lineage>
</organism>
<dbReference type="EMBL" id="NMUH01007276">
    <property type="protein sequence ID" value="MQM16978.1"/>
    <property type="molecule type" value="Genomic_DNA"/>
</dbReference>
<name>A0A843XC65_COLES</name>
<reference evidence="1" key="1">
    <citation type="submission" date="2017-07" db="EMBL/GenBank/DDBJ databases">
        <title>Taro Niue Genome Assembly and Annotation.</title>
        <authorList>
            <person name="Atibalentja N."/>
            <person name="Keating K."/>
            <person name="Fields C.J."/>
        </authorList>
    </citation>
    <scope>NUCLEOTIDE SEQUENCE</scope>
    <source>
        <strain evidence="1">Niue_2</strain>
        <tissue evidence="1">Leaf</tissue>
    </source>
</reference>
<dbReference type="Proteomes" id="UP000652761">
    <property type="component" value="Unassembled WGS sequence"/>
</dbReference>